<feature type="region of interest" description="Disordered" evidence="1">
    <location>
        <begin position="1"/>
        <end position="38"/>
    </location>
</feature>
<sequence length="263" mass="28114">MMSDKGDQKTDRRSMLKEVNDGHNVFRDESSASSDRRPLLKGIGVSLASALGLGGTAAASDRTESEMHKKTEAAIDGYDTPSAVKSALTEHENGLLDSVARSSFLGTVSLSSFESDTVNVQKAPPESDPDEGTYVTASKHDGEYTAHISIVRKTPNAVVRLNVQPQLDRSFATVRTRDGETVAVIDPSNEKAISTQSTDGSDDDVSIQKICGSDGYTCPPGACCTFCGAKQVKHKRTCCQYADGSLDCYEEPIDNCCDPLVCC</sequence>
<feature type="compositionally biased region" description="Basic and acidic residues" evidence="1">
    <location>
        <begin position="61"/>
        <end position="73"/>
    </location>
</feature>
<reference evidence="2 3" key="1">
    <citation type="journal article" date="2019" name="Int. J. Syst. Evol. Microbiol.">
        <title>The Global Catalogue of Microorganisms (GCM) 10K type strain sequencing project: providing services to taxonomists for standard genome sequencing and annotation.</title>
        <authorList>
            <consortium name="The Broad Institute Genomics Platform"/>
            <consortium name="The Broad Institute Genome Sequencing Center for Infectious Disease"/>
            <person name="Wu L."/>
            <person name="Ma J."/>
        </authorList>
    </citation>
    <scope>NUCLEOTIDE SEQUENCE [LARGE SCALE GENOMIC DNA]</scope>
    <source>
        <strain evidence="2 3">XZYJ18</strain>
    </source>
</reference>
<proteinExistence type="predicted"/>
<organism evidence="2 3">
    <name type="scientific">Halorussus aquaticus</name>
    <dbReference type="NCBI Taxonomy" id="2953748"/>
    <lineage>
        <taxon>Archaea</taxon>
        <taxon>Methanobacteriati</taxon>
        <taxon>Methanobacteriota</taxon>
        <taxon>Stenosarchaea group</taxon>
        <taxon>Halobacteria</taxon>
        <taxon>Halobacteriales</taxon>
        <taxon>Haladaptataceae</taxon>
        <taxon>Halorussus</taxon>
    </lineage>
</organism>
<dbReference type="EMBL" id="JBHSHT010000001">
    <property type="protein sequence ID" value="MFC4824236.1"/>
    <property type="molecule type" value="Genomic_DNA"/>
</dbReference>
<dbReference type="GeneID" id="73045083"/>
<dbReference type="AlphaFoldDB" id="A0ABD5Q151"/>
<evidence type="ECO:0000256" key="1">
    <source>
        <dbReference type="SAM" id="MobiDB-lite"/>
    </source>
</evidence>
<name>A0ABD5Q151_9EURY</name>
<evidence type="ECO:0000313" key="3">
    <source>
        <dbReference type="Proteomes" id="UP001595945"/>
    </source>
</evidence>
<evidence type="ECO:0008006" key="4">
    <source>
        <dbReference type="Google" id="ProtNLM"/>
    </source>
</evidence>
<dbReference type="Proteomes" id="UP001595945">
    <property type="component" value="Unassembled WGS sequence"/>
</dbReference>
<evidence type="ECO:0000313" key="2">
    <source>
        <dbReference type="EMBL" id="MFC4824236.1"/>
    </source>
</evidence>
<dbReference type="RefSeq" id="WP_254266698.1">
    <property type="nucleotide sequence ID" value="NZ_CP100400.1"/>
</dbReference>
<comment type="caution">
    <text evidence="2">The sequence shown here is derived from an EMBL/GenBank/DDBJ whole genome shotgun (WGS) entry which is preliminary data.</text>
</comment>
<keyword evidence="3" id="KW-1185">Reference proteome</keyword>
<accession>A0ABD5Q151</accession>
<gene>
    <name evidence="2" type="ORF">ACFO9K_08165</name>
</gene>
<protein>
    <recommendedName>
        <fullName evidence="4">Twin-arginine translocation signal domain-containing protein</fullName>
    </recommendedName>
</protein>
<feature type="region of interest" description="Disordered" evidence="1">
    <location>
        <begin position="54"/>
        <end position="73"/>
    </location>
</feature>